<dbReference type="GO" id="GO:0033819">
    <property type="term" value="F:lipoyl(octanoyl) transferase activity"/>
    <property type="evidence" value="ECO:0007669"/>
    <property type="project" value="UniProtKB-EC"/>
</dbReference>
<evidence type="ECO:0000313" key="7">
    <source>
        <dbReference type="EMBL" id="GIL85786.1"/>
    </source>
</evidence>
<dbReference type="EC" id="2.3.1.181" evidence="3"/>
<dbReference type="InterPro" id="IPR004143">
    <property type="entry name" value="BPL_LPL_catalytic"/>
</dbReference>
<dbReference type="PANTHER" id="PTHR10993:SF15">
    <property type="entry name" value="OCTANOYLTRANSFERASE LIP2, MITOCHONDRIAL"/>
    <property type="match status" value="1"/>
</dbReference>
<dbReference type="SUPFAM" id="SSF55681">
    <property type="entry name" value="Class II aaRS and biotin synthetases"/>
    <property type="match status" value="1"/>
</dbReference>
<evidence type="ECO:0000256" key="3">
    <source>
        <dbReference type="ARBA" id="ARBA00012334"/>
    </source>
</evidence>
<evidence type="ECO:0000256" key="1">
    <source>
        <dbReference type="ARBA" id="ARBA00004821"/>
    </source>
</evidence>
<dbReference type="InterPro" id="IPR020605">
    <property type="entry name" value="Octanoyltransferase_CS"/>
</dbReference>
<dbReference type="Gene3D" id="3.30.930.10">
    <property type="entry name" value="Bira Bifunctional Protein, Domain 2"/>
    <property type="match status" value="1"/>
</dbReference>
<comment type="pathway">
    <text evidence="1">Protein modification; protein lipoylation via endogenous pathway; protein N(6)-(lipoyl)lysine from octanoyl-[acyl-carrier-protein]: step 1/2.</text>
</comment>
<dbReference type="AlphaFoldDB" id="A0A8J4CNG0"/>
<protein>
    <recommendedName>
        <fullName evidence="3">lipoyl(octanoyl) transferase</fullName>
        <ecNumber evidence="3">2.3.1.181</ecNumber>
    </recommendedName>
</protein>
<evidence type="ECO:0000256" key="5">
    <source>
        <dbReference type="ARBA" id="ARBA00023315"/>
    </source>
</evidence>
<keyword evidence="4" id="KW-0808">Transferase</keyword>
<dbReference type="PROSITE" id="PS01313">
    <property type="entry name" value="LIPB"/>
    <property type="match status" value="1"/>
</dbReference>
<dbReference type="NCBIfam" id="NF010925">
    <property type="entry name" value="PRK14345.1"/>
    <property type="match status" value="1"/>
</dbReference>
<dbReference type="EMBL" id="BNCP01000034">
    <property type="protein sequence ID" value="GIL85786.1"/>
    <property type="molecule type" value="Genomic_DNA"/>
</dbReference>
<evidence type="ECO:0000313" key="8">
    <source>
        <dbReference type="Proteomes" id="UP000747110"/>
    </source>
</evidence>
<dbReference type="OrthoDB" id="19908at2759"/>
<keyword evidence="5" id="KW-0012">Acyltransferase</keyword>
<comment type="similarity">
    <text evidence="2">Belongs to the LipB family.</text>
</comment>
<evidence type="ECO:0000256" key="2">
    <source>
        <dbReference type="ARBA" id="ARBA00007907"/>
    </source>
</evidence>
<evidence type="ECO:0000256" key="4">
    <source>
        <dbReference type="ARBA" id="ARBA00022679"/>
    </source>
</evidence>
<evidence type="ECO:0000259" key="6">
    <source>
        <dbReference type="PROSITE" id="PS51733"/>
    </source>
</evidence>
<dbReference type="UniPathway" id="UPA00538">
    <property type="reaction ID" value="UER00592"/>
</dbReference>
<reference evidence="7" key="1">
    <citation type="journal article" date="2021" name="Proc. Natl. Acad. Sci. U.S.A.">
        <title>Three genomes in the algal genus Volvox reveal the fate of a haploid sex-determining region after a transition to homothallism.</title>
        <authorList>
            <person name="Yamamoto K."/>
            <person name="Hamaji T."/>
            <person name="Kawai-Toyooka H."/>
            <person name="Matsuzaki R."/>
            <person name="Takahashi F."/>
            <person name="Nishimura Y."/>
            <person name="Kawachi M."/>
            <person name="Noguchi H."/>
            <person name="Minakuchi Y."/>
            <person name="Umen J.G."/>
            <person name="Toyoda A."/>
            <person name="Nozaki H."/>
        </authorList>
    </citation>
    <scope>NUCLEOTIDE SEQUENCE</scope>
    <source>
        <strain evidence="7">NIES-3786</strain>
    </source>
</reference>
<dbReference type="PROSITE" id="PS51733">
    <property type="entry name" value="BPL_LPL_CATALYTIC"/>
    <property type="match status" value="1"/>
</dbReference>
<feature type="domain" description="BPL/LPL catalytic" evidence="6">
    <location>
        <begin position="47"/>
        <end position="256"/>
    </location>
</feature>
<sequence length="257" mass="28017">RSKIIYCYVRSWVMLRSLRVINLASTLTHYTAGLRLQDSVVEERRQGLVDDTLILLQHYPVYTLGKRGSLSDFRTPQKELIKTGAEICSVPRGGELTFHGPGQLVAYPIIGVKQAGLGARAYVEGLEDSIIGCLANYGINARGRVPGATGVWVGERKIAAIGVRISHGVSSHGLALNIETDLSYFQHIVPCGTPDKEITSIRRELETQDRCFGAIELQGPARMGSDSGGRKGLDPDFAEVVVGFIESFRNRLGFSTG</sequence>
<dbReference type="Proteomes" id="UP000747110">
    <property type="component" value="Unassembled WGS sequence"/>
</dbReference>
<keyword evidence="8" id="KW-1185">Reference proteome</keyword>
<dbReference type="Pfam" id="PF21948">
    <property type="entry name" value="LplA-B_cat"/>
    <property type="match status" value="1"/>
</dbReference>
<name>A0A8J4CNG0_9CHLO</name>
<feature type="non-terminal residue" evidence="7">
    <location>
        <position position="1"/>
    </location>
</feature>
<accession>A0A8J4CNG0</accession>
<proteinExistence type="inferred from homology"/>
<dbReference type="HAMAP" id="MF_00013">
    <property type="entry name" value="LipB"/>
    <property type="match status" value="1"/>
</dbReference>
<dbReference type="PANTHER" id="PTHR10993">
    <property type="entry name" value="OCTANOYLTRANSFERASE"/>
    <property type="match status" value="1"/>
</dbReference>
<dbReference type="InterPro" id="IPR045864">
    <property type="entry name" value="aa-tRNA-synth_II/BPL/LPL"/>
</dbReference>
<dbReference type="CDD" id="cd16444">
    <property type="entry name" value="LipB"/>
    <property type="match status" value="1"/>
</dbReference>
<comment type="caution">
    <text evidence="7">The sequence shown here is derived from an EMBL/GenBank/DDBJ whole genome shotgun (WGS) entry which is preliminary data.</text>
</comment>
<dbReference type="GO" id="GO:0009249">
    <property type="term" value="P:protein lipoylation"/>
    <property type="evidence" value="ECO:0007669"/>
    <property type="project" value="InterPro"/>
</dbReference>
<dbReference type="InterPro" id="IPR000544">
    <property type="entry name" value="Octanoyltransferase"/>
</dbReference>
<gene>
    <name evidence="7" type="ORF">Vretifemale_14220</name>
</gene>
<dbReference type="NCBIfam" id="TIGR00214">
    <property type="entry name" value="lipB"/>
    <property type="match status" value="1"/>
</dbReference>
<organism evidence="7 8">
    <name type="scientific">Volvox reticuliferus</name>
    <dbReference type="NCBI Taxonomy" id="1737510"/>
    <lineage>
        <taxon>Eukaryota</taxon>
        <taxon>Viridiplantae</taxon>
        <taxon>Chlorophyta</taxon>
        <taxon>core chlorophytes</taxon>
        <taxon>Chlorophyceae</taxon>
        <taxon>CS clade</taxon>
        <taxon>Chlamydomonadales</taxon>
        <taxon>Volvocaceae</taxon>
        <taxon>Volvox</taxon>
    </lineage>
</organism>